<evidence type="ECO:0000256" key="1">
    <source>
        <dbReference type="ARBA" id="ARBA00000085"/>
    </source>
</evidence>
<feature type="domain" description="Histidine kinase/HSP90-like ATPase" evidence="10">
    <location>
        <begin position="230"/>
        <end position="319"/>
    </location>
</feature>
<keyword evidence="8" id="KW-0902">Two-component regulatory system</keyword>
<dbReference type="Gene3D" id="3.30.565.10">
    <property type="entry name" value="Histidine kinase-like ATPase, C-terminal domain"/>
    <property type="match status" value="1"/>
</dbReference>
<evidence type="ECO:0000256" key="2">
    <source>
        <dbReference type="ARBA" id="ARBA00012438"/>
    </source>
</evidence>
<comment type="catalytic activity">
    <reaction evidence="1">
        <text>ATP + protein L-histidine = ADP + protein N-phospho-L-histidine.</text>
        <dbReference type="EC" id="2.7.13.3"/>
    </reaction>
</comment>
<evidence type="ECO:0000259" key="11">
    <source>
        <dbReference type="Pfam" id="PF07730"/>
    </source>
</evidence>
<feature type="transmembrane region" description="Helical" evidence="9">
    <location>
        <begin position="81"/>
        <end position="102"/>
    </location>
</feature>
<comment type="caution">
    <text evidence="12">The sequence shown here is derived from an EMBL/GenBank/DDBJ whole genome shotgun (WGS) entry which is preliminary data.</text>
</comment>
<proteinExistence type="predicted"/>
<name>A0ABY2E6U5_9MICO</name>
<evidence type="ECO:0000256" key="8">
    <source>
        <dbReference type="ARBA" id="ARBA00023012"/>
    </source>
</evidence>
<dbReference type="InterPro" id="IPR011712">
    <property type="entry name" value="Sig_transdc_His_kin_sub3_dim/P"/>
</dbReference>
<dbReference type="Proteomes" id="UP000504882">
    <property type="component" value="Unassembled WGS sequence"/>
</dbReference>
<dbReference type="EC" id="2.7.13.3" evidence="2"/>
<feature type="transmembrane region" description="Helical" evidence="9">
    <location>
        <begin position="12"/>
        <end position="43"/>
    </location>
</feature>
<organism evidence="12 13">
    <name type="scientific">Occultella glacieicola</name>
    <dbReference type="NCBI Taxonomy" id="2518684"/>
    <lineage>
        <taxon>Bacteria</taxon>
        <taxon>Bacillati</taxon>
        <taxon>Actinomycetota</taxon>
        <taxon>Actinomycetes</taxon>
        <taxon>Micrococcales</taxon>
        <taxon>Ruaniaceae</taxon>
        <taxon>Occultella</taxon>
    </lineage>
</organism>
<evidence type="ECO:0000313" key="12">
    <source>
        <dbReference type="EMBL" id="TDE95788.1"/>
    </source>
</evidence>
<evidence type="ECO:0000313" key="13">
    <source>
        <dbReference type="Proteomes" id="UP000504882"/>
    </source>
</evidence>
<evidence type="ECO:0000256" key="3">
    <source>
        <dbReference type="ARBA" id="ARBA00022553"/>
    </source>
</evidence>
<dbReference type="InterPro" id="IPR003594">
    <property type="entry name" value="HATPase_dom"/>
</dbReference>
<evidence type="ECO:0000256" key="6">
    <source>
        <dbReference type="ARBA" id="ARBA00022777"/>
    </source>
</evidence>
<dbReference type="SUPFAM" id="SSF55874">
    <property type="entry name" value="ATPase domain of HSP90 chaperone/DNA topoisomerase II/histidine kinase"/>
    <property type="match status" value="1"/>
</dbReference>
<feature type="transmembrane region" description="Helical" evidence="9">
    <location>
        <begin position="50"/>
        <end position="69"/>
    </location>
</feature>
<dbReference type="InterPro" id="IPR050482">
    <property type="entry name" value="Sensor_HK_TwoCompSys"/>
</dbReference>
<dbReference type="Pfam" id="PF02518">
    <property type="entry name" value="HATPase_c"/>
    <property type="match status" value="1"/>
</dbReference>
<feature type="transmembrane region" description="Helical" evidence="9">
    <location>
        <begin position="352"/>
        <end position="372"/>
    </location>
</feature>
<keyword evidence="13" id="KW-1185">Reference proteome</keyword>
<dbReference type="RefSeq" id="WP_133106717.1">
    <property type="nucleotide sequence ID" value="NZ_SMNA01000003.1"/>
</dbReference>
<keyword evidence="4" id="KW-0808">Transferase</keyword>
<dbReference type="CDD" id="cd16917">
    <property type="entry name" value="HATPase_UhpB-NarQ-NarX-like"/>
    <property type="match status" value="1"/>
</dbReference>
<evidence type="ECO:0000256" key="9">
    <source>
        <dbReference type="SAM" id="Phobius"/>
    </source>
</evidence>
<keyword evidence="5" id="KW-0547">Nucleotide-binding</keyword>
<keyword evidence="9" id="KW-0472">Membrane</keyword>
<keyword evidence="6" id="KW-0418">Kinase</keyword>
<dbReference type="EMBL" id="SMNA01000003">
    <property type="protein sequence ID" value="TDE95788.1"/>
    <property type="molecule type" value="Genomic_DNA"/>
</dbReference>
<keyword evidence="9" id="KW-1133">Transmembrane helix</keyword>
<accession>A0ABY2E6U5</accession>
<sequence>MSTRGRDRLLGLALVAATVALPVGSGNLALLLVPAVVAGAFLVGRRMRSFRIALVAFGAGALVNLFLVWLRNPDSFLSDWLVSLLGQFLGVILPWWVGRYLWLREEQRLRLQEIVSDQARLRERARIAQEVHDTIGHDLAMIALGSGALELAPDAPERIRAAAAEVRSRAVAATDRLHTVVELLRDDASPASRVPGTEGVDDLVARAHDAGVAVRLRSSGDLPPSVAPVAHRVVQEALTNAARHAPGADVSVTVDATEDPVVVLVVNDAAQHRGDDPRAPRAGLGLIGLSERVRLAGGRLDAGPRAGGGFEVVAHVPRTPDPSASAQGEDAATQRLVIHARRQSRRRQWQPAMIPLALACILGAVLLGLQVLTVRTTGLAPEAFQQIETGVERAEIADLLPPRSIPADGVPVPIPPAPEPSRCEFYLARSGALDFGSDFFRICFDRGVVVATDRLTPDRDR</sequence>
<reference evidence="12 13" key="1">
    <citation type="submission" date="2019-03" db="EMBL/GenBank/DDBJ databases">
        <title>Genomic features of bacteria from cold environments.</title>
        <authorList>
            <person name="Shen L."/>
        </authorList>
    </citation>
    <scope>NUCLEOTIDE SEQUENCE [LARGE SCALE GENOMIC DNA]</scope>
    <source>
        <strain evidence="13">T3246-1</strain>
    </source>
</reference>
<gene>
    <name evidence="12" type="ORF">EXU48_05865</name>
</gene>
<dbReference type="Pfam" id="PF07730">
    <property type="entry name" value="HisKA_3"/>
    <property type="match status" value="1"/>
</dbReference>
<feature type="domain" description="Signal transduction histidine kinase subgroup 3 dimerisation and phosphoacceptor" evidence="11">
    <location>
        <begin position="123"/>
        <end position="187"/>
    </location>
</feature>
<evidence type="ECO:0000256" key="7">
    <source>
        <dbReference type="ARBA" id="ARBA00022840"/>
    </source>
</evidence>
<dbReference type="Gene3D" id="1.20.5.1930">
    <property type="match status" value="1"/>
</dbReference>
<keyword evidence="3" id="KW-0597">Phosphoprotein</keyword>
<evidence type="ECO:0000259" key="10">
    <source>
        <dbReference type="Pfam" id="PF02518"/>
    </source>
</evidence>
<protein>
    <recommendedName>
        <fullName evidence="2">histidine kinase</fullName>
        <ecNumber evidence="2">2.7.13.3</ecNumber>
    </recommendedName>
</protein>
<dbReference type="PANTHER" id="PTHR24421">
    <property type="entry name" value="NITRATE/NITRITE SENSOR PROTEIN NARX-RELATED"/>
    <property type="match status" value="1"/>
</dbReference>
<keyword evidence="9" id="KW-0812">Transmembrane</keyword>
<dbReference type="PANTHER" id="PTHR24421:SF10">
    <property type="entry name" value="NITRATE_NITRITE SENSOR PROTEIN NARQ"/>
    <property type="match status" value="1"/>
</dbReference>
<keyword evidence="7" id="KW-0067">ATP-binding</keyword>
<evidence type="ECO:0000256" key="4">
    <source>
        <dbReference type="ARBA" id="ARBA00022679"/>
    </source>
</evidence>
<evidence type="ECO:0000256" key="5">
    <source>
        <dbReference type="ARBA" id="ARBA00022741"/>
    </source>
</evidence>
<dbReference type="InterPro" id="IPR036890">
    <property type="entry name" value="HATPase_C_sf"/>
</dbReference>